<proteinExistence type="predicted"/>
<reference evidence="3 4" key="1">
    <citation type="submission" date="2016-12" db="EMBL/GenBank/DDBJ databases">
        <authorList>
            <person name="Song W.-J."/>
            <person name="Kurnit D.M."/>
        </authorList>
    </citation>
    <scope>NUCLEOTIDE SEQUENCE [LARGE SCALE GENOMIC DNA]</scope>
    <source>
        <strain evidence="3 4">HSG9</strain>
    </source>
</reference>
<feature type="domain" description="LTD" evidence="2">
    <location>
        <begin position="276"/>
        <end position="391"/>
    </location>
</feature>
<sequence length="452" mass="49057">MPVRKIAIAIALLLLHGCIKSEDFDTPNKNCSASLAPNTTFKAVKELYKGNLLLITEDLILEGFVISSDQAGNFFGTIHLQDAAENPTAGIQLLVDLRSSYLQYPLGTKVLLKLKGLYLGKQKGAFVLGGTFAAFGTTSVGRLPALKIPEHLLVVCDNPVQLAPKAIDLADVDSSLTSTLVQFSRVEVITAEQDSTYAVAETETTRTLIDCNDLTIKLLNSGYANFQAQKLPGGSGTATGVLVRERNNMFLAIRDTTDLFFTQEECPDLITEFTTDSFFFTELADPNNNADARFIELYYAGNETLPLKGWSIVRYTNANTEVGASLDLSEITLTPNSFLVIAKDALEFEATFGFAPNLEAGSNSPADSNGDDNLFLIDPFGTVIDAFGRIGEDGTGTNHEFEDGKAVRSLAIERANSTYDFTEWTLYNDTGDSGTINQPQNAPEDYNPGVRD</sequence>
<dbReference type="InterPro" id="IPR001322">
    <property type="entry name" value="Lamin_tail_dom"/>
</dbReference>
<accession>A0A1V6LWM8</accession>
<evidence type="ECO:0000259" key="2">
    <source>
        <dbReference type="PROSITE" id="PS51841"/>
    </source>
</evidence>
<dbReference type="InterPro" id="IPR043744">
    <property type="entry name" value="DUF5689"/>
</dbReference>
<dbReference type="AlphaFoldDB" id="A0A1V6LWM8"/>
<evidence type="ECO:0000256" key="1">
    <source>
        <dbReference type="SAM" id="MobiDB-lite"/>
    </source>
</evidence>
<protein>
    <submittedName>
        <fullName evidence="3">Nuclease</fullName>
    </submittedName>
</protein>
<dbReference type="Pfam" id="PF00932">
    <property type="entry name" value="LTD"/>
    <property type="match status" value="1"/>
</dbReference>
<gene>
    <name evidence="3" type="ORF">BUL40_02395</name>
</gene>
<keyword evidence="4" id="KW-1185">Reference proteome</keyword>
<dbReference type="Pfam" id="PF18942">
    <property type="entry name" value="DUF5689"/>
    <property type="match status" value="1"/>
</dbReference>
<dbReference type="EMBL" id="MTBC01000001">
    <property type="protein sequence ID" value="OQD44545.1"/>
    <property type="molecule type" value="Genomic_DNA"/>
</dbReference>
<evidence type="ECO:0000313" key="4">
    <source>
        <dbReference type="Proteomes" id="UP000191680"/>
    </source>
</evidence>
<dbReference type="RefSeq" id="WP_244901808.1">
    <property type="nucleotide sequence ID" value="NZ_MTBC01000001.1"/>
</dbReference>
<dbReference type="InterPro" id="IPR036415">
    <property type="entry name" value="Lamin_tail_dom_sf"/>
</dbReference>
<name>A0A1V6LWM8_9FLAO</name>
<comment type="caution">
    <text evidence="3">The sequence shown here is derived from an EMBL/GenBank/DDBJ whole genome shotgun (WGS) entry which is preliminary data.</text>
</comment>
<evidence type="ECO:0000313" key="3">
    <source>
        <dbReference type="EMBL" id="OQD44545.1"/>
    </source>
</evidence>
<dbReference type="SUPFAM" id="SSF74853">
    <property type="entry name" value="Lamin A/C globular tail domain"/>
    <property type="match status" value="1"/>
</dbReference>
<feature type="compositionally biased region" description="Polar residues" evidence="1">
    <location>
        <begin position="430"/>
        <end position="441"/>
    </location>
</feature>
<dbReference type="PROSITE" id="PS51841">
    <property type="entry name" value="LTD"/>
    <property type="match status" value="1"/>
</dbReference>
<organism evidence="3 4">
    <name type="scientific">Croceivirga radicis</name>
    <dbReference type="NCBI Taxonomy" id="1929488"/>
    <lineage>
        <taxon>Bacteria</taxon>
        <taxon>Pseudomonadati</taxon>
        <taxon>Bacteroidota</taxon>
        <taxon>Flavobacteriia</taxon>
        <taxon>Flavobacteriales</taxon>
        <taxon>Flavobacteriaceae</taxon>
        <taxon>Croceivirga</taxon>
    </lineage>
</organism>
<dbReference type="Proteomes" id="UP000191680">
    <property type="component" value="Unassembled WGS sequence"/>
</dbReference>
<feature type="region of interest" description="Disordered" evidence="1">
    <location>
        <begin position="430"/>
        <end position="452"/>
    </location>
</feature>